<dbReference type="EMBL" id="CP060780">
    <property type="protein sequence ID" value="QNP42363.1"/>
    <property type="molecule type" value="Genomic_DNA"/>
</dbReference>
<protein>
    <submittedName>
        <fullName evidence="2">Uncharacterized protein</fullName>
    </submittedName>
</protein>
<evidence type="ECO:0000313" key="3">
    <source>
        <dbReference type="Proteomes" id="UP000516134"/>
    </source>
</evidence>
<organism evidence="2 3">
    <name type="scientific">Sphingomonas daechungensis</name>
    <dbReference type="NCBI Taxonomy" id="1176646"/>
    <lineage>
        <taxon>Bacteria</taxon>
        <taxon>Pseudomonadati</taxon>
        <taxon>Pseudomonadota</taxon>
        <taxon>Alphaproteobacteria</taxon>
        <taxon>Sphingomonadales</taxon>
        <taxon>Sphingomonadaceae</taxon>
        <taxon>Sphingomonas</taxon>
    </lineage>
</organism>
<name>A0ABX6T3X8_9SPHN</name>
<reference evidence="2 3" key="1">
    <citation type="submission" date="2020-08" db="EMBL/GenBank/DDBJ databases">
        <title>Genome sequence of Sphingomonas daechungensis KACC 18115T.</title>
        <authorList>
            <person name="Hyun D.-W."/>
            <person name="Bae J.-W."/>
        </authorList>
    </citation>
    <scope>NUCLEOTIDE SEQUENCE [LARGE SCALE GENOMIC DNA]</scope>
    <source>
        <strain evidence="2 3">KACC 18115</strain>
    </source>
</reference>
<dbReference type="Proteomes" id="UP000516134">
    <property type="component" value="Chromosome"/>
</dbReference>
<gene>
    <name evidence="2" type="ORF">H9L15_08510</name>
</gene>
<proteinExistence type="predicted"/>
<dbReference type="RefSeq" id="WP_187713796.1">
    <property type="nucleotide sequence ID" value="NZ_CP060780.1"/>
</dbReference>
<sequence length="71" mass="7943">MSMMYLERQLQLRVNWYVPPPPVLGDPTADGDRRADPAARVMTMRQSSPAISQARMPARKLSSTMTLSLVP</sequence>
<accession>A0ABX6T3X8</accession>
<feature type="compositionally biased region" description="Polar residues" evidence="1">
    <location>
        <begin position="61"/>
        <end position="71"/>
    </location>
</feature>
<evidence type="ECO:0000256" key="1">
    <source>
        <dbReference type="SAM" id="MobiDB-lite"/>
    </source>
</evidence>
<evidence type="ECO:0000313" key="2">
    <source>
        <dbReference type="EMBL" id="QNP42363.1"/>
    </source>
</evidence>
<feature type="region of interest" description="Disordered" evidence="1">
    <location>
        <begin position="44"/>
        <end position="71"/>
    </location>
</feature>
<keyword evidence="3" id="KW-1185">Reference proteome</keyword>